<dbReference type="InterPro" id="IPR051016">
    <property type="entry name" value="Diverse_Substrate_AcTransf"/>
</dbReference>
<dbReference type="RefSeq" id="XP_797364.1">
    <property type="nucleotide sequence ID" value="XM_792271.5"/>
</dbReference>
<evidence type="ECO:0000313" key="6">
    <source>
        <dbReference type="Proteomes" id="UP000007110"/>
    </source>
</evidence>
<dbReference type="FunFam" id="3.40.630.30:FF:000064">
    <property type="entry name" value="GNAT family acetyltransferase"/>
    <property type="match status" value="1"/>
</dbReference>
<dbReference type="AlphaFoldDB" id="A0A7M7RF72"/>
<evidence type="ECO:0000256" key="2">
    <source>
        <dbReference type="ARBA" id="ARBA00022679"/>
    </source>
</evidence>
<dbReference type="GeneID" id="592766"/>
<reference evidence="6" key="1">
    <citation type="submission" date="2015-02" db="EMBL/GenBank/DDBJ databases">
        <title>Genome sequencing for Strongylocentrotus purpuratus.</title>
        <authorList>
            <person name="Murali S."/>
            <person name="Liu Y."/>
            <person name="Vee V."/>
            <person name="English A."/>
            <person name="Wang M."/>
            <person name="Skinner E."/>
            <person name="Han Y."/>
            <person name="Muzny D.M."/>
            <person name="Worley K.C."/>
            <person name="Gibbs R.A."/>
        </authorList>
    </citation>
    <scope>NUCLEOTIDE SEQUENCE</scope>
</reference>
<dbReference type="GO" id="GO:0008080">
    <property type="term" value="F:N-acetyltransferase activity"/>
    <property type="evidence" value="ECO:0000318"/>
    <property type="project" value="GO_Central"/>
</dbReference>
<keyword evidence="2" id="KW-0808">Transferase</keyword>
<dbReference type="Gene3D" id="3.40.630.30">
    <property type="match status" value="1"/>
</dbReference>
<dbReference type="OMA" id="QSEWVRY"/>
<dbReference type="OrthoDB" id="7305308at2759"/>
<keyword evidence="3" id="KW-0012">Acyltransferase</keyword>
<evidence type="ECO:0000259" key="4">
    <source>
        <dbReference type="PROSITE" id="PS51186"/>
    </source>
</evidence>
<keyword evidence="6" id="KW-1185">Reference proteome</keyword>
<dbReference type="SUPFAM" id="SSF55729">
    <property type="entry name" value="Acyl-CoA N-acyltransferases (Nat)"/>
    <property type="match status" value="1"/>
</dbReference>
<evidence type="ECO:0000256" key="3">
    <source>
        <dbReference type="ARBA" id="ARBA00023315"/>
    </source>
</evidence>
<organism evidence="5 6">
    <name type="scientific">Strongylocentrotus purpuratus</name>
    <name type="common">Purple sea urchin</name>
    <dbReference type="NCBI Taxonomy" id="7668"/>
    <lineage>
        <taxon>Eukaryota</taxon>
        <taxon>Metazoa</taxon>
        <taxon>Echinodermata</taxon>
        <taxon>Eleutherozoa</taxon>
        <taxon>Echinozoa</taxon>
        <taxon>Echinoidea</taxon>
        <taxon>Euechinoidea</taxon>
        <taxon>Echinacea</taxon>
        <taxon>Camarodonta</taxon>
        <taxon>Echinidea</taxon>
        <taxon>Strongylocentrotidae</taxon>
        <taxon>Strongylocentrotus</taxon>
    </lineage>
</organism>
<protein>
    <recommendedName>
        <fullName evidence="4">N-acetyltransferase domain-containing protein</fullName>
    </recommendedName>
</protein>
<dbReference type="InParanoid" id="A0A7M7RF72"/>
<proteinExistence type="inferred from homology"/>
<dbReference type="KEGG" id="spu:592766"/>
<dbReference type="InterPro" id="IPR000182">
    <property type="entry name" value="GNAT_dom"/>
</dbReference>
<dbReference type="PANTHER" id="PTHR10545:SF29">
    <property type="entry name" value="GH14572P-RELATED"/>
    <property type="match status" value="1"/>
</dbReference>
<dbReference type="InterPro" id="IPR016181">
    <property type="entry name" value="Acyl_CoA_acyltransferase"/>
</dbReference>
<sequence>MESGKSSKIAGLITTVSQLVLKDKRAIDLGKDQGDKIENCSMSKTMTRYVIRRGQIDDCSQISVLMRELAESEDYGDRVEVSEDDLRRDGFGDNPVFESIVLEDREADEESSILGYALFFMGFCSWKGRLLYLEDVYIDSEYRGTGLGIALLHTIAKISEERGCKAIQGTVVEWNTDVMKLYKRIGATDMTENDKYHLFAIGGTDVSRFAKARIPALNNGSQIVTCEL</sequence>
<reference evidence="5" key="2">
    <citation type="submission" date="2021-01" db="UniProtKB">
        <authorList>
            <consortium name="EnsemblMetazoa"/>
        </authorList>
    </citation>
    <scope>IDENTIFICATION</scope>
</reference>
<evidence type="ECO:0000256" key="1">
    <source>
        <dbReference type="ARBA" id="ARBA00008694"/>
    </source>
</evidence>
<dbReference type="EnsemblMetazoa" id="XM_792271">
    <property type="protein sequence ID" value="XP_797364"/>
    <property type="gene ID" value="LOC592766"/>
</dbReference>
<comment type="similarity">
    <text evidence="1">Belongs to the acetyltransferase family.</text>
</comment>
<dbReference type="PANTHER" id="PTHR10545">
    <property type="entry name" value="DIAMINE N-ACETYLTRANSFERASE"/>
    <property type="match status" value="1"/>
</dbReference>
<dbReference type="CDD" id="cd04301">
    <property type="entry name" value="NAT_SF"/>
    <property type="match status" value="1"/>
</dbReference>
<dbReference type="Proteomes" id="UP000007110">
    <property type="component" value="Unassembled WGS sequence"/>
</dbReference>
<dbReference type="PROSITE" id="PS51186">
    <property type="entry name" value="GNAT"/>
    <property type="match status" value="1"/>
</dbReference>
<evidence type="ECO:0000313" key="5">
    <source>
        <dbReference type="EnsemblMetazoa" id="XP_797364"/>
    </source>
</evidence>
<feature type="domain" description="N-acetyltransferase" evidence="4">
    <location>
        <begin position="64"/>
        <end position="211"/>
    </location>
</feature>
<accession>A0A7M7RF72</accession>
<name>A0A7M7RF72_STRPU</name>
<dbReference type="Pfam" id="PF00583">
    <property type="entry name" value="Acetyltransf_1"/>
    <property type="match status" value="1"/>
</dbReference>